<proteinExistence type="predicted"/>
<evidence type="ECO:0000256" key="1">
    <source>
        <dbReference type="ARBA" id="ARBA00004167"/>
    </source>
</evidence>
<name>A0A0M6W9H2_9GAMM</name>
<evidence type="ECO:0000256" key="3">
    <source>
        <dbReference type="ARBA" id="ARBA00022989"/>
    </source>
</evidence>
<keyword evidence="7" id="KW-1185">Reference proteome</keyword>
<keyword evidence="2" id="KW-0812">Transmembrane</keyword>
<feature type="domain" description="Translocation and assembly module TamB C-terminal" evidence="5">
    <location>
        <begin position="913"/>
        <end position="1251"/>
    </location>
</feature>
<dbReference type="AlphaFoldDB" id="A0A0M6W9H2"/>
<dbReference type="EMBL" id="CVRF01000001">
    <property type="protein sequence ID" value="CRK85581.1"/>
    <property type="molecule type" value="Genomic_DNA"/>
</dbReference>
<dbReference type="Pfam" id="PF04357">
    <property type="entry name" value="TamB"/>
    <property type="match status" value="1"/>
</dbReference>
<protein>
    <submittedName>
        <fullName evidence="6">Translocation and assembly module TamB</fullName>
    </submittedName>
</protein>
<evidence type="ECO:0000313" key="7">
    <source>
        <dbReference type="Proteomes" id="UP000242301"/>
    </source>
</evidence>
<evidence type="ECO:0000259" key="5">
    <source>
        <dbReference type="Pfam" id="PF04357"/>
    </source>
</evidence>
<gene>
    <name evidence="6" type="primary">tamB</name>
    <name evidence="6" type="ORF">SOFFGTOCOR_0140</name>
</gene>
<organism evidence="6 7">
    <name type="scientific">Candidatus Providencia siddallii</name>
    <dbReference type="NCBI Taxonomy" id="1715285"/>
    <lineage>
        <taxon>Bacteria</taxon>
        <taxon>Pseudomonadati</taxon>
        <taxon>Pseudomonadota</taxon>
        <taxon>Gammaproteobacteria</taxon>
        <taxon>Enterobacterales</taxon>
        <taxon>Morganellaceae</taxon>
        <taxon>Providencia</taxon>
    </lineage>
</organism>
<reference evidence="7" key="1">
    <citation type="submission" date="2015-05" db="EMBL/GenBank/DDBJ databases">
        <authorList>
            <person name="Manzano-Marin A."/>
        </authorList>
    </citation>
    <scope>NUCLEOTIDE SEQUENCE [LARGE SCALE GENOMIC DNA]</scope>
    <source>
        <strain evidence="7">officinalis</strain>
    </source>
</reference>
<comment type="subcellular location">
    <subcellularLocation>
        <location evidence="1">Membrane</location>
        <topology evidence="1">Single-pass membrane protein</topology>
    </subcellularLocation>
</comment>
<dbReference type="InterPro" id="IPR007452">
    <property type="entry name" value="TamB_C"/>
</dbReference>
<accession>A0A0M6W9H2</accession>
<sequence length="1251" mass="143052">MLLKFFKFTSVSVLLITVIIITLLSFLCSNTGFRFTLNTIKNLIPELTIGYINGDIRDFVLSNVSYKTHGIYINVNKIKLSIRLICLMHGEFYIKNIGINNIIVNIDTSKILFLEKKNNFKLNKIKFPFFISLNKICIDLIDANINNINVNLTKIITSFIYKNKNISITNTSINNLEIYLSKLKGKEYDLRSFVINRQIIINQFKLFFNKLVKLQKIFIPININLKEFILLNFKLIGKFSIIAKNLNLDIFNKGQDIFIKQFIVDTSKTNIYLFGNIKLKDNWPIYFNGICKKKIEVLNNKKIIFLLKGNFFNKLNFSLKTYGIINGRLNFQTDFSQIKFPFLLTLDSNEFIWPFIGDVKYKFNNIHLCFKGNLSNYYIFLRGIVIKQNFPTSTLLLYANGNKDQIEITNLFLTSLQGKANIVGIINWSNGINWNTKLTLSNINIEKQFLKLPIKVNGSAEIKGSIYKKLSQFEINNIFLDGKFKNNTLKARGKIKINSLYHINIKDFNLSIGKNYINLNGFFENEYNINAKIKILELNELFSCSKGIIVGSIKLRGSLRSIVAFLDFNISNIDFKNYFFIKKAKISGSIIFNKQISGEIFISLHQLKQSNFILNNININICGNEKQHILTMNIVNNRIVGKIDLSGSFDRVTEIWDGRIRSSIFDIIIDEWKLTQSVFLKYINKTKKIIVGDHCWENKNALFCIPKSFEISKTGNISIVLNHFNSKILEPFLHKNIRINGIFYGKIDIFWKKNSFFPEIILNLKGNKLQIFKFIENKFLFVDFNSVTLNAEIKNNKLNLNWLFKTIENGKFEGNIEISDIKNKRLLFGKLKINTVVLNLIKPLSTEKEDISGILNANLILKGTINNLLINGDSFISDINIESSAIPFIFNKGILKIVFNGFNLIMNGFINVENGLLNINGKADWHSFDSWHANIAIQGNSSNIELPQIGKCDAQLDILIEASQKFLVLNGSLYIPLARIIIQKTPEFIVKQSSDIIILDNKNINDNRNRKNLFDAIQINLNIKFGNDVQIDAFGLKANLTGLLKINQNTHGLHINGQIDIQSGRVFAYGQDLLIRNGQILFSGPADQPFLNFEAIRNPDNTSDGVIVGITLVGFIDKLKINIFSDQLKTQQEAISYLLKGESTYNFNNDTTFNMTSMLISLGVSKSGYFLEKLGKTFGITDLVMDIHGSGNKSQFILSGKVTNNLQIKYMIGIFDSLNAFTLRYRLMPKLYLEAVSGINHALDIIYQLNF</sequence>
<dbReference type="GO" id="GO:0009306">
    <property type="term" value="P:protein secretion"/>
    <property type="evidence" value="ECO:0007669"/>
    <property type="project" value="InterPro"/>
</dbReference>
<dbReference type="GO" id="GO:0005886">
    <property type="term" value="C:plasma membrane"/>
    <property type="evidence" value="ECO:0007669"/>
    <property type="project" value="InterPro"/>
</dbReference>
<evidence type="ECO:0000313" key="6">
    <source>
        <dbReference type="EMBL" id="CRK85581.1"/>
    </source>
</evidence>
<keyword evidence="4" id="KW-0472">Membrane</keyword>
<evidence type="ECO:0000256" key="4">
    <source>
        <dbReference type="ARBA" id="ARBA00023136"/>
    </source>
</evidence>
<dbReference type="Proteomes" id="UP000242301">
    <property type="component" value="Unassembled WGS sequence"/>
</dbReference>
<keyword evidence="3" id="KW-1133">Transmembrane helix</keyword>
<evidence type="ECO:0000256" key="2">
    <source>
        <dbReference type="ARBA" id="ARBA00022692"/>
    </source>
</evidence>
<dbReference type="STRING" id="1715285.SOFFGTOCOR_0140"/>
<dbReference type="PANTHER" id="PTHR36985">
    <property type="entry name" value="TRANSLOCATION AND ASSEMBLY MODULE SUBUNIT TAMB"/>
    <property type="match status" value="1"/>
</dbReference>
<dbReference type="PANTHER" id="PTHR36985:SF1">
    <property type="entry name" value="TRANSLOCATION AND ASSEMBLY MODULE SUBUNIT TAMB"/>
    <property type="match status" value="1"/>
</dbReference>
<dbReference type="GO" id="GO:0097347">
    <property type="term" value="C:TAM protein secretion complex"/>
    <property type="evidence" value="ECO:0007669"/>
    <property type="project" value="TreeGrafter"/>
</dbReference>